<evidence type="ECO:0000313" key="5">
    <source>
        <dbReference type="EMBL" id="MFC4542267.1"/>
    </source>
</evidence>
<dbReference type="PANTHER" id="PTHR46470">
    <property type="entry name" value="N-ACYLNEURAMINATE-9-PHOSPHATASE"/>
    <property type="match status" value="1"/>
</dbReference>
<dbReference type="GO" id="GO:0016787">
    <property type="term" value="F:hydrolase activity"/>
    <property type="evidence" value="ECO:0007669"/>
    <property type="project" value="UniProtKB-KW"/>
</dbReference>
<dbReference type="SFLD" id="SFLDG01129">
    <property type="entry name" value="C1.5:_HAD__Beta-PGM__Phosphata"/>
    <property type="match status" value="1"/>
</dbReference>
<dbReference type="NCBIfam" id="TIGR01509">
    <property type="entry name" value="HAD-SF-IA-v3"/>
    <property type="match status" value="1"/>
</dbReference>
<dbReference type="PANTHER" id="PTHR46470:SF4">
    <property type="entry name" value="5-AMINO-6-(5-PHOSPHO-D-RIBITYLAMINO)URACIL PHOSPHATASE YIGB"/>
    <property type="match status" value="1"/>
</dbReference>
<sequence>MNGDVDAICFDLDETLCTYSQPGADVLDRAFDRAGVARLWVLEDYHDLYGDYLAESTDVEDLRRRCFADLAVEAGHDRETGRAVADEFAAVRDQDAVDLLPGAREAVEALSDRYRLGLVTNGAPGMQRTKLEAIGLADAFETAVYAGYDTPPKPAPEPFSAALDALGSTPDRAVHVGNSLSSDVAGARAAGLRSVWVPHEGRIPETPDPTPDHTFETVAALATPPW</sequence>
<dbReference type="Gene3D" id="3.40.50.1000">
    <property type="entry name" value="HAD superfamily/HAD-like"/>
    <property type="match status" value="1"/>
</dbReference>
<organism evidence="5 6">
    <name type="scientific">Halosolutus amylolyticus</name>
    <dbReference type="NCBI Taxonomy" id="2932267"/>
    <lineage>
        <taxon>Archaea</taxon>
        <taxon>Methanobacteriati</taxon>
        <taxon>Methanobacteriota</taxon>
        <taxon>Stenosarchaea group</taxon>
        <taxon>Halobacteria</taxon>
        <taxon>Halobacteriales</taxon>
        <taxon>Natrialbaceae</taxon>
        <taxon>Halosolutus</taxon>
    </lineage>
</organism>
<dbReference type="EC" id="3.1.3.-" evidence="5"/>
<dbReference type="InterPro" id="IPR051400">
    <property type="entry name" value="HAD-like_hydrolase"/>
</dbReference>
<dbReference type="SFLD" id="SFLDS00003">
    <property type="entry name" value="Haloacid_Dehalogenase"/>
    <property type="match status" value="1"/>
</dbReference>
<evidence type="ECO:0000256" key="1">
    <source>
        <dbReference type="ARBA" id="ARBA00001946"/>
    </source>
</evidence>
<dbReference type="Proteomes" id="UP001595898">
    <property type="component" value="Unassembled WGS sequence"/>
</dbReference>
<dbReference type="EMBL" id="JBHSFA010000005">
    <property type="protein sequence ID" value="MFC4542267.1"/>
    <property type="molecule type" value="Genomic_DNA"/>
</dbReference>
<dbReference type="GO" id="GO:0044281">
    <property type="term" value="P:small molecule metabolic process"/>
    <property type="evidence" value="ECO:0007669"/>
    <property type="project" value="UniProtKB-ARBA"/>
</dbReference>
<accession>A0ABD5PNV1</accession>
<evidence type="ECO:0000313" key="6">
    <source>
        <dbReference type="Proteomes" id="UP001595898"/>
    </source>
</evidence>
<comment type="cofactor">
    <cofactor evidence="1">
        <name>Mg(2+)</name>
        <dbReference type="ChEBI" id="CHEBI:18420"/>
    </cofactor>
</comment>
<dbReference type="InterPro" id="IPR006439">
    <property type="entry name" value="HAD-SF_hydro_IA"/>
</dbReference>
<comment type="similarity">
    <text evidence="2">Belongs to the HAD-like hydrolase superfamily.</text>
</comment>
<keyword evidence="3 5" id="KW-0378">Hydrolase</keyword>
<dbReference type="AlphaFoldDB" id="A0ABD5PNV1"/>
<gene>
    <name evidence="5" type="ORF">ACFO5R_10035</name>
</gene>
<dbReference type="SUPFAM" id="SSF56784">
    <property type="entry name" value="HAD-like"/>
    <property type="match status" value="1"/>
</dbReference>
<keyword evidence="4" id="KW-0460">Magnesium</keyword>
<evidence type="ECO:0000256" key="4">
    <source>
        <dbReference type="ARBA" id="ARBA00022842"/>
    </source>
</evidence>
<dbReference type="Gene3D" id="1.20.120.1600">
    <property type="match status" value="1"/>
</dbReference>
<proteinExistence type="inferred from homology"/>
<comment type="caution">
    <text evidence="5">The sequence shown here is derived from an EMBL/GenBank/DDBJ whole genome shotgun (WGS) entry which is preliminary data.</text>
</comment>
<dbReference type="Pfam" id="PF00702">
    <property type="entry name" value="Hydrolase"/>
    <property type="match status" value="1"/>
</dbReference>
<dbReference type="InterPro" id="IPR036412">
    <property type="entry name" value="HAD-like_sf"/>
</dbReference>
<protein>
    <submittedName>
        <fullName evidence="5">HAD family hydrolase</fullName>
        <ecNumber evidence="5">3.1.3.-</ecNumber>
    </submittedName>
</protein>
<dbReference type="RefSeq" id="WP_250141667.1">
    <property type="nucleotide sequence ID" value="NZ_JALIQP010000004.1"/>
</dbReference>
<evidence type="ECO:0000256" key="2">
    <source>
        <dbReference type="ARBA" id="ARBA00007958"/>
    </source>
</evidence>
<reference evidence="5 6" key="1">
    <citation type="journal article" date="2019" name="Int. J. Syst. Evol. Microbiol.">
        <title>The Global Catalogue of Microorganisms (GCM) 10K type strain sequencing project: providing services to taxonomists for standard genome sequencing and annotation.</title>
        <authorList>
            <consortium name="The Broad Institute Genomics Platform"/>
            <consortium name="The Broad Institute Genome Sequencing Center for Infectious Disease"/>
            <person name="Wu L."/>
            <person name="Ma J."/>
        </authorList>
    </citation>
    <scope>NUCLEOTIDE SEQUENCE [LARGE SCALE GENOMIC DNA]</scope>
    <source>
        <strain evidence="5 6">WLHS5</strain>
    </source>
</reference>
<dbReference type="InterPro" id="IPR023214">
    <property type="entry name" value="HAD_sf"/>
</dbReference>
<dbReference type="NCBIfam" id="TIGR01549">
    <property type="entry name" value="HAD-SF-IA-v1"/>
    <property type="match status" value="1"/>
</dbReference>
<keyword evidence="6" id="KW-1185">Reference proteome</keyword>
<name>A0ABD5PNV1_9EURY</name>
<evidence type="ECO:0000256" key="3">
    <source>
        <dbReference type="ARBA" id="ARBA00022801"/>
    </source>
</evidence>